<reference evidence="4 6" key="2">
    <citation type="submission" date="2018-08" db="EMBL/GenBank/DDBJ databases">
        <title>Complete genome of the Arcobacter ellisii type strain LMG 26155.</title>
        <authorList>
            <person name="Miller W.G."/>
            <person name="Yee E."/>
            <person name="Bono J.L."/>
        </authorList>
    </citation>
    <scope>NUCLEOTIDE SEQUENCE [LARGE SCALE GENOMIC DNA]</scope>
    <source>
        <strain evidence="4 6">LMG 26155</strain>
    </source>
</reference>
<name>A0A347U8K6_9BACT</name>
<evidence type="ECO:0000256" key="1">
    <source>
        <dbReference type="ARBA" id="ARBA00022723"/>
    </source>
</evidence>
<feature type="transmembrane region" description="Helical" evidence="3">
    <location>
        <begin position="6"/>
        <end position="21"/>
    </location>
</feature>
<dbReference type="RefSeq" id="WP_118917367.1">
    <property type="nucleotide sequence ID" value="NZ_CP032097.1"/>
</dbReference>
<proteinExistence type="predicted"/>
<keyword evidence="2" id="KW-0480">Metal-thiolate cluster</keyword>
<organism evidence="5 7">
    <name type="scientific">Arcobacter ellisii</name>
    <dbReference type="NCBI Taxonomy" id="913109"/>
    <lineage>
        <taxon>Bacteria</taxon>
        <taxon>Pseudomonadati</taxon>
        <taxon>Campylobacterota</taxon>
        <taxon>Epsilonproteobacteria</taxon>
        <taxon>Campylobacterales</taxon>
        <taxon>Arcobacteraceae</taxon>
        <taxon>Arcobacter</taxon>
    </lineage>
</organism>
<reference evidence="5 7" key="1">
    <citation type="submission" date="2017-09" db="EMBL/GenBank/DDBJ databases">
        <title>Genomics of the genus Arcobacter.</title>
        <authorList>
            <person name="Perez-Cataluna A."/>
            <person name="Figueras M.J."/>
            <person name="Salas-Masso N."/>
        </authorList>
    </citation>
    <scope>NUCLEOTIDE SEQUENCE [LARGE SCALE GENOMIC DNA]</scope>
    <source>
        <strain evidence="5 7">CECT 7837</strain>
    </source>
</reference>
<dbReference type="Gene3D" id="2.30.170.10">
    <property type="match status" value="1"/>
</dbReference>
<protein>
    <recommendedName>
        <fullName evidence="8">Prokaryotic metallothionein</fullName>
    </recommendedName>
</protein>
<dbReference type="Proteomes" id="UP000290588">
    <property type="component" value="Unassembled WGS sequence"/>
</dbReference>
<accession>A0A347U8K6</accession>
<dbReference type="InterPro" id="IPR017854">
    <property type="entry name" value="Metalthion_dom_sf"/>
</dbReference>
<evidence type="ECO:0008006" key="8">
    <source>
        <dbReference type="Google" id="ProtNLM"/>
    </source>
</evidence>
<dbReference type="InterPro" id="IPR049708">
    <property type="entry name" value="PP0621-like"/>
</dbReference>
<evidence type="ECO:0000313" key="7">
    <source>
        <dbReference type="Proteomes" id="UP000290588"/>
    </source>
</evidence>
<evidence type="ECO:0000256" key="2">
    <source>
        <dbReference type="ARBA" id="ARBA00022851"/>
    </source>
</evidence>
<dbReference type="AlphaFoldDB" id="A0A347U8K6"/>
<keyword evidence="3" id="KW-1133">Transmembrane helix</keyword>
<gene>
    <name evidence="4" type="ORF">AELL_1526</name>
    <name evidence="5" type="ORF">CP962_09155</name>
</gene>
<keyword evidence="3" id="KW-0472">Membrane</keyword>
<dbReference type="SUPFAM" id="SSF57868">
    <property type="entry name" value="Metallothionein"/>
    <property type="match status" value="1"/>
</dbReference>
<dbReference type="OrthoDB" id="5356091at2"/>
<dbReference type="NCBIfam" id="NF041023">
    <property type="entry name" value="PP0621_fam"/>
    <property type="match status" value="1"/>
</dbReference>
<evidence type="ECO:0000313" key="4">
    <source>
        <dbReference type="EMBL" id="AXX95184.1"/>
    </source>
</evidence>
<dbReference type="EMBL" id="NXIG01000008">
    <property type="protein sequence ID" value="RXI30163.1"/>
    <property type="molecule type" value="Genomic_DNA"/>
</dbReference>
<evidence type="ECO:0000313" key="6">
    <source>
        <dbReference type="Proteomes" id="UP000262582"/>
    </source>
</evidence>
<keyword evidence="3" id="KW-0812">Transmembrane</keyword>
<dbReference type="Proteomes" id="UP000262582">
    <property type="component" value="Chromosome"/>
</dbReference>
<evidence type="ECO:0000256" key="3">
    <source>
        <dbReference type="SAM" id="Phobius"/>
    </source>
</evidence>
<evidence type="ECO:0000313" key="5">
    <source>
        <dbReference type="EMBL" id="RXI30163.1"/>
    </source>
</evidence>
<dbReference type="EMBL" id="CP032097">
    <property type="protein sequence ID" value="AXX95184.1"/>
    <property type="molecule type" value="Genomic_DNA"/>
</dbReference>
<keyword evidence="6" id="KW-1185">Reference proteome</keyword>
<keyword evidence="1" id="KW-0479">Metal-binding</keyword>
<dbReference type="GO" id="GO:0046872">
    <property type="term" value="F:metal ion binding"/>
    <property type="evidence" value="ECO:0007669"/>
    <property type="project" value="UniProtKB-KW"/>
</dbReference>
<sequence length="71" mass="8213">MVLKVVIVIIAAFLIYVFLFKKGREKEINKKDEMITDEMVECPTCKTYVSKKEAIVSNGKFYCSKECLLNK</sequence>
<dbReference type="KEGG" id="aell:AELL_1526"/>